<feature type="transmembrane region" description="Helical" evidence="7">
    <location>
        <begin position="823"/>
        <end position="844"/>
    </location>
</feature>
<sequence>MDTPETVYFSAQGARTVQGAQDAASVIHLNPLVSSDLRLISQVAGSPNFDISYLQRILSINRQFTFGRGQTLIPHCIFASHGNEHVACVTVDPNIDRFEVSVYRTARDSMDRIWMSPITDVGDALVGGAHASESGLNLCGFVSNDGKRVLVQCGDLFSTKSQFVTSDQGAHWTPLLVHNASSSSGMVPPSVGVDKQKLLTSIPREHGSIPGPGHFVSVVTNIAKISLSSLILRLVHVGKARGVSVICGAPRSEDCNGEPLGLVLGFWQVPDAYRIILSVESYFNTFSIKRSSSHGDVIHRWSIFDQSPRRVLGDQVPPTVMEISAQNYIYDQIRNQNTTVAIRNDMEMPNLRAQVCIIHITTISYPWDPRSRVAVFIIPGFPSHDSYEVVAATPAAGFENCQPFFIRILYSSGYMKERPDTLEIIQDGSHYVLRVTRPRDATKFTVLPGMPTPRVRTTNVGDHFIFEDAKQDVLLAINFTSTQHLSMITANFAACFWPHPVHRLQNNTITDFGWRGHSAYNMTKLLTWLWYTRRTTDLDARGTGTWEEYFRQHCDQVFNNKSYDDSQTFFPSTFAAASFIDYILSSTTLIDEFFRRYHLSKKLLVSNSRAISCSLPATCRARPLGLLAFMRHIALASFRLTQINPVEVLGKPHDTTQRPQRGSHVERVPAQPNEITVTIPLEGFCSYECYIHQIPTLLRGSTLFGTFHPDAHLYAFFDLAQSVFSGGDSDIQPEAKATTNSRWAKRPMSPFSCLVDEVFDLDDIELQFSILNVIWFQRLIVWKLETFGRSVYISRFVLPLLINTCLHFTLGVLTATPHQFKTIIATCAGFQALLCIYLILLKVQQALGTWLFFRSVFNYVDAIAIALSITMPILVVVGRRPPPAFFAYSMPVLWIDLLLAGWIFELAGFSFVPFFILHNQPVDGTRNPFRDFGQSLGEMITFMSNDFTSLEPWKDSMTSIRVLRPVFTIIVSVLLLNVLIALLNLKVEAAEKRSRNIWIHQMASMVVEIERGLLTKAEREDRYWFPPWFTYTISETEKRDWVAFFENNPLNLGYDTPSAPDNTTTRHLNNAGNTPVTPAPHHPPNSNGGSTDDVSTPAPTTGLLLSPKRPQPLPSPEQNTTSQQAESPLSSSSQTGGTSGHAWASGRLSGTPPTSQNCLVCSINTQKRCLGCGMAWYCSKDHSLMDWKRHKKECRWQLAKRSEQKLRGGAVVLLNGESPSVSNHAAATSTTTSTSASELNTTDLIKEKAGPETRPQ</sequence>
<dbReference type="Pfam" id="PF01753">
    <property type="entry name" value="zf-MYND"/>
    <property type="match status" value="1"/>
</dbReference>
<dbReference type="SUPFAM" id="SSF144232">
    <property type="entry name" value="HIT/MYND zinc finger-like"/>
    <property type="match status" value="1"/>
</dbReference>
<feature type="compositionally biased region" description="Polar residues" evidence="6">
    <location>
        <begin position="1084"/>
        <end position="1099"/>
    </location>
</feature>
<dbReference type="GO" id="GO:0098703">
    <property type="term" value="P:calcium ion import across plasma membrane"/>
    <property type="evidence" value="ECO:0007669"/>
    <property type="project" value="TreeGrafter"/>
</dbReference>
<keyword evidence="1" id="KW-0479">Metal-binding</keyword>
<feature type="compositionally biased region" description="Basic and acidic residues" evidence="6">
    <location>
        <begin position="1244"/>
        <end position="1256"/>
    </location>
</feature>
<accession>A0A0C3FD34</accession>
<evidence type="ECO:0000256" key="7">
    <source>
        <dbReference type="SAM" id="Phobius"/>
    </source>
</evidence>
<dbReference type="PROSITE" id="PS01360">
    <property type="entry name" value="ZF_MYND_1"/>
    <property type="match status" value="1"/>
</dbReference>
<keyword evidence="10" id="KW-1185">Reference proteome</keyword>
<evidence type="ECO:0000259" key="8">
    <source>
        <dbReference type="PROSITE" id="PS50865"/>
    </source>
</evidence>
<dbReference type="PANTHER" id="PTHR10582">
    <property type="entry name" value="TRANSIENT RECEPTOR POTENTIAL ION CHANNEL PROTEIN"/>
    <property type="match status" value="1"/>
</dbReference>
<organism evidence="9 10">
    <name type="scientific">Piloderma croceum (strain F 1598)</name>
    <dbReference type="NCBI Taxonomy" id="765440"/>
    <lineage>
        <taxon>Eukaryota</taxon>
        <taxon>Fungi</taxon>
        <taxon>Dikarya</taxon>
        <taxon>Basidiomycota</taxon>
        <taxon>Agaricomycotina</taxon>
        <taxon>Agaricomycetes</taxon>
        <taxon>Agaricomycetidae</taxon>
        <taxon>Atheliales</taxon>
        <taxon>Atheliaceae</taxon>
        <taxon>Piloderma</taxon>
    </lineage>
</organism>
<evidence type="ECO:0000256" key="2">
    <source>
        <dbReference type="ARBA" id="ARBA00022737"/>
    </source>
</evidence>
<feature type="transmembrane region" description="Helical" evidence="7">
    <location>
        <begin position="796"/>
        <end position="816"/>
    </location>
</feature>
<evidence type="ECO:0000313" key="9">
    <source>
        <dbReference type="EMBL" id="KIM77599.1"/>
    </source>
</evidence>
<feature type="domain" description="MYND-type" evidence="8">
    <location>
        <begin position="1158"/>
        <end position="1194"/>
    </location>
</feature>
<evidence type="ECO:0000256" key="6">
    <source>
        <dbReference type="SAM" id="MobiDB-lite"/>
    </source>
</evidence>
<dbReference type="PANTHER" id="PTHR10582:SF2">
    <property type="entry name" value="INACTIVE"/>
    <property type="match status" value="1"/>
</dbReference>
<feature type="region of interest" description="Disordered" evidence="6">
    <location>
        <begin position="1220"/>
        <end position="1256"/>
    </location>
</feature>
<dbReference type="GO" id="GO:0008270">
    <property type="term" value="F:zinc ion binding"/>
    <property type="evidence" value="ECO:0007669"/>
    <property type="project" value="UniProtKB-KW"/>
</dbReference>
<keyword evidence="3 5" id="KW-0863">Zinc-finger</keyword>
<feature type="transmembrane region" description="Helical" evidence="7">
    <location>
        <begin position="856"/>
        <end position="878"/>
    </location>
</feature>
<evidence type="ECO:0000256" key="4">
    <source>
        <dbReference type="ARBA" id="ARBA00022833"/>
    </source>
</evidence>
<evidence type="ECO:0000313" key="10">
    <source>
        <dbReference type="Proteomes" id="UP000054166"/>
    </source>
</evidence>
<feature type="region of interest" description="Disordered" evidence="6">
    <location>
        <begin position="1052"/>
        <end position="1154"/>
    </location>
</feature>
<name>A0A0C3FD34_PILCF</name>
<reference evidence="9 10" key="1">
    <citation type="submission" date="2014-04" db="EMBL/GenBank/DDBJ databases">
        <authorList>
            <consortium name="DOE Joint Genome Institute"/>
            <person name="Kuo A."/>
            <person name="Tarkka M."/>
            <person name="Buscot F."/>
            <person name="Kohler A."/>
            <person name="Nagy L.G."/>
            <person name="Floudas D."/>
            <person name="Copeland A."/>
            <person name="Barry K.W."/>
            <person name="Cichocki N."/>
            <person name="Veneault-Fourrey C."/>
            <person name="LaButti K."/>
            <person name="Lindquist E.A."/>
            <person name="Lipzen A."/>
            <person name="Lundell T."/>
            <person name="Morin E."/>
            <person name="Murat C."/>
            <person name="Sun H."/>
            <person name="Tunlid A."/>
            <person name="Henrissat B."/>
            <person name="Grigoriev I.V."/>
            <person name="Hibbett D.S."/>
            <person name="Martin F."/>
            <person name="Nordberg H.P."/>
            <person name="Cantor M.N."/>
            <person name="Hua S.X."/>
        </authorList>
    </citation>
    <scope>NUCLEOTIDE SEQUENCE [LARGE SCALE GENOMIC DNA]</scope>
    <source>
        <strain evidence="9 10">F 1598</strain>
    </source>
</reference>
<dbReference type="InParanoid" id="A0A0C3FD34"/>
<gene>
    <name evidence="9" type="ORF">PILCRDRAFT_91042</name>
</gene>
<reference evidence="10" key="2">
    <citation type="submission" date="2015-01" db="EMBL/GenBank/DDBJ databases">
        <title>Evolutionary Origins and Diversification of the Mycorrhizal Mutualists.</title>
        <authorList>
            <consortium name="DOE Joint Genome Institute"/>
            <consortium name="Mycorrhizal Genomics Consortium"/>
            <person name="Kohler A."/>
            <person name="Kuo A."/>
            <person name="Nagy L.G."/>
            <person name="Floudas D."/>
            <person name="Copeland A."/>
            <person name="Barry K.W."/>
            <person name="Cichocki N."/>
            <person name="Veneault-Fourrey C."/>
            <person name="LaButti K."/>
            <person name="Lindquist E.A."/>
            <person name="Lipzen A."/>
            <person name="Lundell T."/>
            <person name="Morin E."/>
            <person name="Murat C."/>
            <person name="Riley R."/>
            <person name="Ohm R."/>
            <person name="Sun H."/>
            <person name="Tunlid A."/>
            <person name="Henrissat B."/>
            <person name="Grigoriev I.V."/>
            <person name="Hibbett D.S."/>
            <person name="Martin F."/>
        </authorList>
    </citation>
    <scope>NUCLEOTIDE SEQUENCE [LARGE SCALE GENOMIC DNA]</scope>
    <source>
        <strain evidence="10">F 1598</strain>
    </source>
</reference>
<keyword evidence="7" id="KW-1133">Transmembrane helix</keyword>
<evidence type="ECO:0000256" key="3">
    <source>
        <dbReference type="ARBA" id="ARBA00022771"/>
    </source>
</evidence>
<dbReference type="GO" id="GO:0005216">
    <property type="term" value="F:monoatomic ion channel activity"/>
    <property type="evidence" value="ECO:0007669"/>
    <property type="project" value="InterPro"/>
</dbReference>
<dbReference type="InterPro" id="IPR024862">
    <property type="entry name" value="TRPV"/>
</dbReference>
<dbReference type="Gene3D" id="6.10.140.2220">
    <property type="match status" value="1"/>
</dbReference>
<dbReference type="AlphaFoldDB" id="A0A0C3FD34"/>
<keyword evidence="7" id="KW-0812">Transmembrane</keyword>
<keyword evidence="7" id="KW-0472">Membrane</keyword>
<dbReference type="GO" id="GO:0005886">
    <property type="term" value="C:plasma membrane"/>
    <property type="evidence" value="ECO:0007669"/>
    <property type="project" value="TreeGrafter"/>
</dbReference>
<evidence type="ECO:0000256" key="1">
    <source>
        <dbReference type="ARBA" id="ARBA00022723"/>
    </source>
</evidence>
<dbReference type="EMBL" id="KN833023">
    <property type="protein sequence ID" value="KIM77599.1"/>
    <property type="molecule type" value="Genomic_DNA"/>
</dbReference>
<feature type="transmembrane region" description="Helical" evidence="7">
    <location>
        <begin position="962"/>
        <end position="985"/>
    </location>
</feature>
<feature type="transmembrane region" description="Helical" evidence="7">
    <location>
        <begin position="885"/>
        <end position="904"/>
    </location>
</feature>
<feature type="compositionally biased region" description="Polar residues" evidence="6">
    <location>
        <begin position="1059"/>
        <end position="1076"/>
    </location>
</feature>
<keyword evidence="2" id="KW-0677">Repeat</keyword>
<protein>
    <recommendedName>
        <fullName evidence="8">MYND-type domain-containing protein</fullName>
    </recommendedName>
</protein>
<dbReference type="Proteomes" id="UP000054166">
    <property type="component" value="Unassembled WGS sequence"/>
</dbReference>
<keyword evidence="4" id="KW-0862">Zinc</keyword>
<proteinExistence type="predicted"/>
<dbReference type="HOGENOM" id="CLU_265277_0_0_1"/>
<dbReference type="STRING" id="765440.A0A0C3FD34"/>
<feature type="compositionally biased region" description="Low complexity" evidence="6">
    <location>
        <begin position="1225"/>
        <end position="1237"/>
    </location>
</feature>
<dbReference type="OrthoDB" id="437457at2759"/>
<dbReference type="InterPro" id="IPR002893">
    <property type="entry name" value="Znf_MYND"/>
</dbReference>
<evidence type="ECO:0000256" key="5">
    <source>
        <dbReference type="PROSITE-ProRule" id="PRU00134"/>
    </source>
</evidence>
<dbReference type="PROSITE" id="PS50865">
    <property type="entry name" value="ZF_MYND_2"/>
    <property type="match status" value="1"/>
</dbReference>
<feature type="compositionally biased region" description="Low complexity" evidence="6">
    <location>
        <begin position="1122"/>
        <end position="1136"/>
    </location>
</feature>